<feature type="compositionally biased region" description="Basic residues" evidence="1">
    <location>
        <begin position="25"/>
        <end position="38"/>
    </location>
</feature>
<organism evidence="2 3">
    <name type="scientific">Candida metapsilosis</name>
    <dbReference type="NCBI Taxonomy" id="273372"/>
    <lineage>
        <taxon>Eukaryota</taxon>
        <taxon>Fungi</taxon>
        <taxon>Dikarya</taxon>
        <taxon>Ascomycota</taxon>
        <taxon>Saccharomycotina</taxon>
        <taxon>Pichiomycetes</taxon>
        <taxon>Debaryomycetaceae</taxon>
        <taxon>Candida/Lodderomyces clade</taxon>
        <taxon>Candida</taxon>
    </lineage>
</organism>
<evidence type="ECO:0000313" key="3">
    <source>
        <dbReference type="Proteomes" id="UP000669133"/>
    </source>
</evidence>
<dbReference type="RefSeq" id="XP_067546887.1">
    <property type="nucleotide sequence ID" value="XM_067694581.1"/>
</dbReference>
<evidence type="ECO:0000313" key="2">
    <source>
        <dbReference type="EMBL" id="KAG5417771.1"/>
    </source>
</evidence>
<accession>A0A8H8DBI4</accession>
<evidence type="ECO:0000256" key="1">
    <source>
        <dbReference type="SAM" id="MobiDB-lite"/>
    </source>
</evidence>
<proteinExistence type="predicted"/>
<feature type="compositionally biased region" description="Basic residues" evidence="1">
    <location>
        <begin position="71"/>
        <end position="90"/>
    </location>
</feature>
<comment type="caution">
    <text evidence="2">The sequence shown here is derived from an EMBL/GenBank/DDBJ whole genome shotgun (WGS) entry which is preliminary data.</text>
</comment>
<sequence>MDSDEIESTSSEEEDLFDIFNLHKSPQKPQKKTYSRSTRRNDSQESQSDSYSYKNARTNIGQAQSSEVSPRPKRKLASPAKKPRQKRYFNKSKLDDDEDDDMLNVDIPSIFKDNIQSQKVFEQHNKVNQRIEDQKKLETIRQQQREARIVRLLDELNQGEGKKFDLERDRSYLEGLLAKEEQALDGYGVSRHFYSLRSVTFDESKLEDYELSKHVSRSLQFLIAKDPVAGYDKVKPMFKPFMLRGMCSDNPRFLQSLQPLVLLHRDPIFSQDEFIELLSMIGVDTKSVTKEDLVLKIEHKSHHLEVQLERLALLFMAYLQCSAEVDFGMVARYFSLIISDYNANKQQLRSLTSFVYSVFPLLCARIENTHDLVSQLIQVISGISTSLPYDSDREKVKKMDLELHYNIIKLINVAFSSDRRLDAVINELNLQYLLGSDYRDHINKFGKQNLVYHIANKIIIEDNIKDLLELNDLQTADKIYSFYYKAKILPFILANPFNPTLNRKKNIKILRSLKSSVERVLQSCYGLIRDLGSINIEIAMATLRTGVDKFSFNREEMVRLLTDIHQDLSLQCDKLESDLKVINQDFFYG</sequence>
<feature type="compositionally biased region" description="Low complexity" evidence="1">
    <location>
        <begin position="44"/>
        <end position="53"/>
    </location>
</feature>
<name>A0A8H8DBI4_9ASCO</name>
<dbReference type="GeneID" id="93654036"/>
<dbReference type="AlphaFoldDB" id="A0A8H8DBI4"/>
<reference evidence="2 3" key="1">
    <citation type="submission" date="2020-12" db="EMBL/GenBank/DDBJ databases">
        <title>Effect of drift, selection, and recombination on the evolution of hybrid genomes in Candida yeast pathogens.</title>
        <authorList>
            <person name="Mixao V."/>
            <person name="Ksiezopolska E."/>
            <person name="Saus E."/>
            <person name="Boekhout T."/>
            <person name="Gacser A."/>
            <person name="Gabaldon T."/>
        </authorList>
    </citation>
    <scope>NUCLEOTIDE SEQUENCE [LARGE SCALE GENOMIC DNA]</scope>
    <source>
        <strain evidence="2 3">BP57</strain>
    </source>
</reference>
<protein>
    <submittedName>
        <fullName evidence="2">Uncharacterized protein</fullName>
    </submittedName>
</protein>
<feature type="compositionally biased region" description="Acidic residues" evidence="1">
    <location>
        <begin position="1"/>
        <end position="17"/>
    </location>
</feature>
<dbReference type="OrthoDB" id="4082095at2759"/>
<gene>
    <name evidence="2" type="ORF">I9W82_005407</name>
</gene>
<feature type="region of interest" description="Disordered" evidence="1">
    <location>
        <begin position="1"/>
        <end position="100"/>
    </location>
</feature>
<keyword evidence="3" id="KW-1185">Reference proteome</keyword>
<feature type="compositionally biased region" description="Polar residues" evidence="1">
    <location>
        <begin position="55"/>
        <end position="68"/>
    </location>
</feature>
<dbReference type="EMBL" id="JAEOAQ010000007">
    <property type="protein sequence ID" value="KAG5417771.1"/>
    <property type="molecule type" value="Genomic_DNA"/>
</dbReference>
<dbReference type="Proteomes" id="UP000669133">
    <property type="component" value="Unassembled WGS sequence"/>
</dbReference>